<accession>A0AAD1TM68</accession>
<comment type="caution">
    <text evidence="2">The sequence shown here is derived from an EMBL/GenBank/DDBJ whole genome shotgun (WGS) entry which is preliminary data.</text>
</comment>
<feature type="compositionally biased region" description="Polar residues" evidence="1">
    <location>
        <begin position="1"/>
        <end position="13"/>
    </location>
</feature>
<proteinExistence type="predicted"/>
<feature type="compositionally biased region" description="Polar residues" evidence="1">
    <location>
        <begin position="98"/>
        <end position="114"/>
    </location>
</feature>
<name>A0AAD1TM68_PELCU</name>
<sequence>MFPTNAETVPKSPQTRKRHPPTSQHLPGTLITQLGAPTHLSQPRIANTPRRHRLSAKTLSVPARTAHSTYKRDTQKARVHVRRGRSKQHSQSRKRSSLPTQPAHTKAQLRSSIGNPDWPEILMDTLIAEYGLAPRLTSRPDCLRYLSRLQDGVMPTVSVG</sequence>
<feature type="compositionally biased region" description="Basic residues" evidence="1">
    <location>
        <begin position="77"/>
        <end position="96"/>
    </location>
</feature>
<dbReference type="AlphaFoldDB" id="A0AAD1TM68"/>
<keyword evidence="3" id="KW-1185">Reference proteome</keyword>
<reference evidence="2" key="1">
    <citation type="submission" date="2022-03" db="EMBL/GenBank/DDBJ databases">
        <authorList>
            <person name="Alioto T."/>
            <person name="Alioto T."/>
            <person name="Gomez Garrido J."/>
        </authorList>
    </citation>
    <scope>NUCLEOTIDE SEQUENCE</scope>
</reference>
<dbReference type="Proteomes" id="UP001295444">
    <property type="component" value="Unassembled WGS sequence"/>
</dbReference>
<feature type="region of interest" description="Disordered" evidence="1">
    <location>
        <begin position="1"/>
        <end position="115"/>
    </location>
</feature>
<evidence type="ECO:0000256" key="1">
    <source>
        <dbReference type="SAM" id="MobiDB-lite"/>
    </source>
</evidence>
<feature type="compositionally biased region" description="Polar residues" evidence="1">
    <location>
        <begin position="21"/>
        <end position="32"/>
    </location>
</feature>
<evidence type="ECO:0000313" key="3">
    <source>
        <dbReference type="Proteomes" id="UP001295444"/>
    </source>
</evidence>
<evidence type="ECO:0000313" key="2">
    <source>
        <dbReference type="EMBL" id="CAH2330606.1"/>
    </source>
</evidence>
<protein>
    <submittedName>
        <fullName evidence="2">Uncharacterized protein</fullName>
    </submittedName>
</protein>
<organism evidence="2 3">
    <name type="scientific">Pelobates cultripes</name>
    <name type="common">Western spadefoot toad</name>
    <dbReference type="NCBI Taxonomy" id="61616"/>
    <lineage>
        <taxon>Eukaryota</taxon>
        <taxon>Metazoa</taxon>
        <taxon>Chordata</taxon>
        <taxon>Craniata</taxon>
        <taxon>Vertebrata</taxon>
        <taxon>Euteleostomi</taxon>
        <taxon>Amphibia</taxon>
        <taxon>Batrachia</taxon>
        <taxon>Anura</taxon>
        <taxon>Pelobatoidea</taxon>
        <taxon>Pelobatidae</taxon>
        <taxon>Pelobates</taxon>
    </lineage>
</organism>
<dbReference type="EMBL" id="CAKOES020000810">
    <property type="protein sequence ID" value="CAH2330606.1"/>
    <property type="molecule type" value="Genomic_DNA"/>
</dbReference>
<gene>
    <name evidence="2" type="ORF">PECUL_23A043503</name>
</gene>